<dbReference type="InterPro" id="IPR006629">
    <property type="entry name" value="LITAF"/>
</dbReference>
<comment type="similarity">
    <text evidence="4">Belongs to the CDIP1/LITAF family.</text>
</comment>
<dbReference type="AlphaFoldDB" id="A0A914DXX4"/>
<dbReference type="SMART" id="SM00714">
    <property type="entry name" value="LITAF"/>
    <property type="match status" value="1"/>
</dbReference>
<dbReference type="WBParaSite" id="ACRNAN_scaffold45.g27359.t1">
    <property type="protein sequence ID" value="ACRNAN_scaffold45.g27359.t1"/>
    <property type="gene ID" value="ACRNAN_scaffold45.g27359"/>
</dbReference>
<feature type="region of interest" description="Disordered" evidence="8">
    <location>
        <begin position="28"/>
        <end position="65"/>
    </location>
</feature>
<dbReference type="PANTHER" id="PTHR23292:SF6">
    <property type="entry name" value="FI16602P1-RELATED"/>
    <property type="match status" value="1"/>
</dbReference>
<protein>
    <submittedName>
        <fullName evidence="11">LITAF domain-containing protein</fullName>
    </submittedName>
</protein>
<evidence type="ECO:0000256" key="6">
    <source>
        <dbReference type="ARBA" id="ARBA00022833"/>
    </source>
</evidence>
<dbReference type="PANTHER" id="PTHR23292">
    <property type="entry name" value="LIPOPOLYSACCHARIDE-INDUCED TUMOR NECROSIS FACTOR-ALPHA FACTOR"/>
    <property type="match status" value="1"/>
</dbReference>
<comment type="subcellular location">
    <subcellularLocation>
        <location evidence="2">Endosome membrane</location>
        <topology evidence="2">Peripheral membrane protein</topology>
    </subcellularLocation>
    <subcellularLocation>
        <location evidence="1">Late endosome membrane</location>
    </subcellularLocation>
    <subcellularLocation>
        <location evidence="3">Lysosome membrane</location>
        <topology evidence="3">Peripheral membrane protein</topology>
        <orientation evidence="3">Cytoplasmic side</orientation>
    </subcellularLocation>
</comment>
<reference evidence="11" key="1">
    <citation type="submission" date="2022-11" db="UniProtKB">
        <authorList>
            <consortium name="WormBaseParasite"/>
        </authorList>
    </citation>
    <scope>IDENTIFICATION</scope>
</reference>
<evidence type="ECO:0000256" key="3">
    <source>
        <dbReference type="ARBA" id="ARBA00004630"/>
    </source>
</evidence>
<proteinExistence type="inferred from homology"/>
<dbReference type="InterPro" id="IPR037519">
    <property type="entry name" value="LITAF_fam"/>
</dbReference>
<keyword evidence="7" id="KW-0472">Membrane</keyword>
<dbReference type="GO" id="GO:0005634">
    <property type="term" value="C:nucleus"/>
    <property type="evidence" value="ECO:0007669"/>
    <property type="project" value="TreeGrafter"/>
</dbReference>
<organism evidence="10 11">
    <name type="scientific">Acrobeloides nanus</name>
    <dbReference type="NCBI Taxonomy" id="290746"/>
    <lineage>
        <taxon>Eukaryota</taxon>
        <taxon>Metazoa</taxon>
        <taxon>Ecdysozoa</taxon>
        <taxon>Nematoda</taxon>
        <taxon>Chromadorea</taxon>
        <taxon>Rhabditida</taxon>
        <taxon>Tylenchina</taxon>
        <taxon>Cephalobomorpha</taxon>
        <taxon>Cephaloboidea</taxon>
        <taxon>Cephalobidae</taxon>
        <taxon>Acrobeloides</taxon>
    </lineage>
</organism>
<sequence length="155" mass="16558">MAEPPPPYEGIYPPLPGARKFDDVAFRELCPPGGIPPVPSPSDTVTFDAPPRPPSPYPSAPQPPPLTVPPPPHITVLVGLPLGCNPAALECPQCRSRIVTNTVPRAGLMTWLVCGGLALMGCWPCCLIPFCVQTCMDIEHYCPGCKAFLGAYKRI</sequence>
<evidence type="ECO:0000256" key="5">
    <source>
        <dbReference type="ARBA" id="ARBA00022723"/>
    </source>
</evidence>
<dbReference type="GO" id="GO:0008270">
    <property type="term" value="F:zinc ion binding"/>
    <property type="evidence" value="ECO:0007669"/>
    <property type="project" value="TreeGrafter"/>
</dbReference>
<evidence type="ECO:0000256" key="1">
    <source>
        <dbReference type="ARBA" id="ARBA00004414"/>
    </source>
</evidence>
<dbReference type="Pfam" id="PF10601">
    <property type="entry name" value="zf-LITAF-like"/>
    <property type="match status" value="1"/>
</dbReference>
<name>A0A914DXX4_9BILA</name>
<feature type="compositionally biased region" description="Pro residues" evidence="8">
    <location>
        <begin position="50"/>
        <end position="65"/>
    </location>
</feature>
<evidence type="ECO:0000259" key="9">
    <source>
        <dbReference type="PROSITE" id="PS51837"/>
    </source>
</evidence>
<keyword evidence="5" id="KW-0479">Metal-binding</keyword>
<dbReference type="PROSITE" id="PS51837">
    <property type="entry name" value="LITAF"/>
    <property type="match status" value="1"/>
</dbReference>
<keyword evidence="6" id="KW-0862">Zinc</keyword>
<dbReference type="Proteomes" id="UP000887540">
    <property type="component" value="Unplaced"/>
</dbReference>
<evidence type="ECO:0000256" key="4">
    <source>
        <dbReference type="ARBA" id="ARBA00005975"/>
    </source>
</evidence>
<dbReference type="GO" id="GO:0098574">
    <property type="term" value="C:cytoplasmic side of lysosomal membrane"/>
    <property type="evidence" value="ECO:0007669"/>
    <property type="project" value="TreeGrafter"/>
</dbReference>
<evidence type="ECO:0000256" key="8">
    <source>
        <dbReference type="SAM" id="MobiDB-lite"/>
    </source>
</evidence>
<evidence type="ECO:0000256" key="2">
    <source>
        <dbReference type="ARBA" id="ARBA00004481"/>
    </source>
</evidence>
<dbReference type="GO" id="GO:0098560">
    <property type="term" value="C:cytoplasmic side of late endosome membrane"/>
    <property type="evidence" value="ECO:0007669"/>
    <property type="project" value="TreeGrafter"/>
</dbReference>
<feature type="domain" description="LITAF" evidence="9">
    <location>
        <begin position="71"/>
        <end position="154"/>
    </location>
</feature>
<evidence type="ECO:0000256" key="7">
    <source>
        <dbReference type="ARBA" id="ARBA00023136"/>
    </source>
</evidence>
<keyword evidence="10" id="KW-1185">Reference proteome</keyword>
<accession>A0A914DXX4</accession>
<evidence type="ECO:0000313" key="11">
    <source>
        <dbReference type="WBParaSite" id="ACRNAN_scaffold45.g27359.t1"/>
    </source>
</evidence>
<evidence type="ECO:0000313" key="10">
    <source>
        <dbReference type="Proteomes" id="UP000887540"/>
    </source>
</evidence>